<organism evidence="4">
    <name type="scientific">Mesocestoides corti</name>
    <name type="common">Flatworm</name>
    <dbReference type="NCBI Taxonomy" id="53468"/>
    <lineage>
        <taxon>Eukaryota</taxon>
        <taxon>Metazoa</taxon>
        <taxon>Spiralia</taxon>
        <taxon>Lophotrochozoa</taxon>
        <taxon>Platyhelminthes</taxon>
        <taxon>Cestoda</taxon>
        <taxon>Eucestoda</taxon>
        <taxon>Cyclophyllidea</taxon>
        <taxon>Mesocestoididae</taxon>
        <taxon>Mesocestoides</taxon>
    </lineage>
</organism>
<dbReference type="AlphaFoldDB" id="A0A0R3UFJ8"/>
<evidence type="ECO:0000256" key="1">
    <source>
        <dbReference type="SAM" id="Coils"/>
    </source>
</evidence>
<evidence type="ECO:0000313" key="3">
    <source>
        <dbReference type="Proteomes" id="UP000267029"/>
    </source>
</evidence>
<dbReference type="SUPFAM" id="SSF52540">
    <property type="entry name" value="P-loop containing nucleoside triphosphate hydrolases"/>
    <property type="match status" value="1"/>
</dbReference>
<gene>
    <name evidence="2" type="ORF">MCOS_LOCUS5900</name>
</gene>
<accession>A0A0R3UFJ8</accession>
<sequence length="679" mass="77071">MFDSGKTAITHMEKIHCKSASSTSLVCPRVQIIKSKQCHTTEASNRNYLGSAVVAGAFSDCEDISGFSPSKYKRLYSDLQFCYRFLGQANYELLHLIRSNRRPKSPPHQIEKLLDSFAFKVATIKDNHERKKIQEASLKCSQNFMAKRWRDRYYILLKLTESYLNLLSIQSDIEVKDTCATENAVALKSLSAVLKNMEDVMQPWIVNKNQSERSGLPVKDLGCGEQIDSVNQSYSDYEENDFIVPLSSEFLLDLIANHKDCTQRIKQQLDIRPRILHILRKEKDRRNQLKKQCMHLKEKITTLRKQYMTLCSRLHDLESIRGYARPIIYLKPIIGDLPEEEEWSSDTFSEDGIVPDTETLVNDDNMLDARLLEVKRTLQEEEAQQAFISKRLQRATGTVHAFARLLDARPQTCHVDVISHNKILINSNTCFVLDGVHSAANGNRQLFAMFCGLVGNCLHGHPTNIITTGGGAEELLLSHTDGLAVLTIAHLIDLMNSKTELDFYIYAFGFVCTESGITNLISKHPAAEVINCEHADPAFSDVCDTCVRIESSRDLAKFLRWLREDRVMGSKGQIAVLLRLVGQDRLSKTVLHTSWTSFYPLFSSAERDALSSLFNALRRRNQFKVSESPFTQLLQKTIVGKSRTIIVLNLGFERAHLNMALRDLHFANDAIKATTEMVE</sequence>
<dbReference type="STRING" id="53468.A0A0R3UFJ8"/>
<proteinExistence type="predicted"/>
<feature type="coiled-coil region" evidence="1">
    <location>
        <begin position="279"/>
        <end position="306"/>
    </location>
</feature>
<dbReference type="WBParaSite" id="MCU_001039-RA">
    <property type="protein sequence ID" value="MCU_001039-RA"/>
    <property type="gene ID" value="MCU_001039"/>
</dbReference>
<evidence type="ECO:0000313" key="2">
    <source>
        <dbReference type="EMBL" id="VDD79897.1"/>
    </source>
</evidence>
<dbReference type="OrthoDB" id="6240715at2759"/>
<reference evidence="2 3" key="1">
    <citation type="submission" date="2018-10" db="EMBL/GenBank/DDBJ databases">
        <authorList>
            <consortium name="Pathogen Informatics"/>
        </authorList>
    </citation>
    <scope>NUCLEOTIDE SEQUENCE [LARGE SCALE GENOMIC DNA]</scope>
</reference>
<dbReference type="Proteomes" id="UP000267029">
    <property type="component" value="Unassembled WGS sequence"/>
</dbReference>
<keyword evidence="3" id="KW-1185">Reference proteome</keyword>
<dbReference type="EMBL" id="UXSR01005221">
    <property type="protein sequence ID" value="VDD79897.1"/>
    <property type="molecule type" value="Genomic_DNA"/>
</dbReference>
<protein>
    <submittedName>
        <fullName evidence="4">Protein kinase domain-containing protein</fullName>
    </submittedName>
</protein>
<dbReference type="InterPro" id="IPR027417">
    <property type="entry name" value="P-loop_NTPase"/>
</dbReference>
<reference evidence="4" key="2">
    <citation type="submission" date="2019-11" db="UniProtKB">
        <authorList>
            <consortium name="WormBaseParasite"/>
        </authorList>
    </citation>
    <scope>IDENTIFICATION</scope>
</reference>
<evidence type="ECO:0000313" key="4">
    <source>
        <dbReference type="WBParaSite" id="MCU_001039-RA"/>
    </source>
</evidence>
<name>A0A0R3UFJ8_MESCO</name>
<keyword evidence="1" id="KW-0175">Coiled coil</keyword>